<dbReference type="InterPro" id="IPR036291">
    <property type="entry name" value="NAD(P)-bd_dom_sf"/>
</dbReference>
<gene>
    <name evidence="5" type="ORF">SBA_ch2_7820</name>
</gene>
<dbReference type="PRINTS" id="PR00081">
    <property type="entry name" value="GDHRDH"/>
</dbReference>
<dbReference type="EMBL" id="AP018818">
    <property type="protein sequence ID" value="BBF72249.1"/>
    <property type="molecule type" value="Genomic_DNA"/>
</dbReference>
<evidence type="ECO:0000256" key="1">
    <source>
        <dbReference type="ARBA" id="ARBA00006484"/>
    </source>
</evidence>
<reference evidence="5" key="1">
    <citation type="submission" date="2018-07" db="EMBL/GenBank/DDBJ databases">
        <title>Complete genome sequence of Sphingomonas bisphenolicum strain AO1, a bisphenol A degradative bacterium isolated from Japanese farm field.</title>
        <authorList>
            <person name="Murakami M."/>
            <person name="Koh M."/>
            <person name="Koba S."/>
            <person name="Matsumura Y."/>
        </authorList>
    </citation>
    <scope>NUCLEOTIDE SEQUENCE</scope>
    <source>
        <strain evidence="5">AO1</strain>
    </source>
</reference>
<dbReference type="RefSeq" id="WP_261937089.1">
    <property type="nucleotide sequence ID" value="NZ_AP018818.1"/>
</dbReference>
<evidence type="ECO:0000256" key="2">
    <source>
        <dbReference type="ARBA" id="ARBA00023002"/>
    </source>
</evidence>
<dbReference type="PANTHER" id="PTHR43391">
    <property type="entry name" value="RETINOL DEHYDROGENASE-RELATED"/>
    <property type="match status" value="1"/>
</dbReference>
<keyword evidence="6" id="KW-1185">Reference proteome</keyword>
<dbReference type="Proteomes" id="UP001059971">
    <property type="component" value="Chromosome 2"/>
</dbReference>
<proteinExistence type="inferred from homology"/>
<evidence type="ECO:0000256" key="3">
    <source>
        <dbReference type="RuleBase" id="RU000363"/>
    </source>
</evidence>
<sequence>MDSLAGKVAIITGAASGIGRATALSLAARGTSILVADINADAAKTVAGEIETAGGDAIAQPCDITCDNAFEALKDKALDRFGRVDIVMNNAGGLTRGLPEHVPLDEWRRVLDVNLLSVVRSNLAFLPLLIAQGSGHIVNTASFAGLMTYAFDRLAYSASKAAVVQISEGLALYLRPKGIGVTVLCPGPVKTNIMASLRTFGPPTDTRGPGPAFDLMEPAEVGEQVADAILANSFMLPTHAQIRDHLIDRAGDWDGFIDRQIADPHIVARAADA</sequence>
<evidence type="ECO:0000313" key="6">
    <source>
        <dbReference type="Proteomes" id="UP001059971"/>
    </source>
</evidence>
<comment type="similarity">
    <text evidence="1 3">Belongs to the short-chain dehydrogenases/reductases (SDR) family.</text>
</comment>
<name>A0ABM7GAG2_9SPHN</name>
<dbReference type="InterPro" id="IPR002347">
    <property type="entry name" value="SDR_fam"/>
</dbReference>
<keyword evidence="2" id="KW-0560">Oxidoreductase</keyword>
<dbReference type="SUPFAM" id="SSF51735">
    <property type="entry name" value="NAD(P)-binding Rossmann-fold domains"/>
    <property type="match status" value="1"/>
</dbReference>
<feature type="domain" description="Ketoreductase" evidence="4">
    <location>
        <begin position="7"/>
        <end position="192"/>
    </location>
</feature>
<dbReference type="InterPro" id="IPR057326">
    <property type="entry name" value="KR_dom"/>
</dbReference>
<evidence type="ECO:0000259" key="4">
    <source>
        <dbReference type="SMART" id="SM00822"/>
    </source>
</evidence>
<dbReference type="SMART" id="SM00822">
    <property type="entry name" value="PKS_KR"/>
    <property type="match status" value="1"/>
</dbReference>
<dbReference type="PRINTS" id="PR00080">
    <property type="entry name" value="SDRFAMILY"/>
</dbReference>
<dbReference type="PANTHER" id="PTHR43391:SF26">
    <property type="entry name" value="BLL7251 PROTEIN"/>
    <property type="match status" value="1"/>
</dbReference>
<accession>A0ABM7GAG2</accession>
<protein>
    <submittedName>
        <fullName evidence="5">Short-chain type dehydrogenase/reductase</fullName>
    </submittedName>
</protein>
<dbReference type="Gene3D" id="3.40.50.720">
    <property type="entry name" value="NAD(P)-binding Rossmann-like Domain"/>
    <property type="match status" value="1"/>
</dbReference>
<dbReference type="CDD" id="cd05233">
    <property type="entry name" value="SDR_c"/>
    <property type="match status" value="1"/>
</dbReference>
<dbReference type="Pfam" id="PF00106">
    <property type="entry name" value="adh_short"/>
    <property type="match status" value="1"/>
</dbReference>
<evidence type="ECO:0000313" key="5">
    <source>
        <dbReference type="EMBL" id="BBF72249.1"/>
    </source>
</evidence>
<organism evidence="5 6">
    <name type="scientific">Sphingomonas bisphenolicum</name>
    <dbReference type="NCBI Taxonomy" id="296544"/>
    <lineage>
        <taxon>Bacteria</taxon>
        <taxon>Pseudomonadati</taxon>
        <taxon>Pseudomonadota</taxon>
        <taxon>Alphaproteobacteria</taxon>
        <taxon>Sphingomonadales</taxon>
        <taxon>Sphingomonadaceae</taxon>
        <taxon>Sphingomonas</taxon>
    </lineage>
</organism>